<dbReference type="Proteomes" id="UP000286288">
    <property type="component" value="Unassembled WGS sequence"/>
</dbReference>
<dbReference type="Gene3D" id="3.40.50.720">
    <property type="entry name" value="NAD(P)-binding Rossmann-like Domain"/>
    <property type="match status" value="1"/>
</dbReference>
<dbReference type="RefSeq" id="WP_010749342.1">
    <property type="nucleotide sequence ID" value="NZ_CP046123.1"/>
</dbReference>
<comment type="similarity">
    <text evidence="1">Belongs to the short-chain dehydrogenases/reductases (SDR) family.</text>
</comment>
<dbReference type="PRINTS" id="PR00081">
    <property type="entry name" value="GDHRDH"/>
</dbReference>
<dbReference type="NCBIfam" id="NF004203">
    <property type="entry name" value="PRK05653.2-4"/>
    <property type="match status" value="1"/>
</dbReference>
<proteinExistence type="inferred from homology"/>
<dbReference type="GO" id="GO:0008206">
    <property type="term" value="P:bile acid metabolic process"/>
    <property type="evidence" value="ECO:0007669"/>
    <property type="project" value="UniProtKB-ARBA"/>
</dbReference>
<dbReference type="AlphaFoldDB" id="A0A415ETE3"/>
<dbReference type="CDD" id="cd05233">
    <property type="entry name" value="SDR_c"/>
    <property type="match status" value="1"/>
</dbReference>
<gene>
    <name evidence="4" type="ORF">DW084_08445</name>
    <name evidence="3" type="ORF">GFU50_11705</name>
</gene>
<name>A0A415ETE3_ENTCA</name>
<dbReference type="PANTHER" id="PTHR24321">
    <property type="entry name" value="DEHYDROGENASES, SHORT CHAIN"/>
    <property type="match status" value="1"/>
</dbReference>
<evidence type="ECO:0000313" key="6">
    <source>
        <dbReference type="Proteomes" id="UP000422837"/>
    </source>
</evidence>
<reference evidence="4 5" key="1">
    <citation type="submission" date="2018-08" db="EMBL/GenBank/DDBJ databases">
        <title>A genome reference for cultivated species of the human gut microbiota.</title>
        <authorList>
            <person name="Zou Y."/>
            <person name="Xue W."/>
            <person name="Luo G."/>
        </authorList>
    </citation>
    <scope>NUCLEOTIDE SEQUENCE [LARGE SCALE GENOMIC DNA]</scope>
    <source>
        <strain evidence="4 5">AF48-16</strain>
    </source>
</reference>
<dbReference type="InterPro" id="IPR002347">
    <property type="entry name" value="SDR_fam"/>
</dbReference>
<evidence type="ECO:0000313" key="5">
    <source>
        <dbReference type="Proteomes" id="UP000286288"/>
    </source>
</evidence>
<dbReference type="PANTHER" id="PTHR24321:SF8">
    <property type="entry name" value="ESTRADIOL 17-BETA-DEHYDROGENASE 8-RELATED"/>
    <property type="match status" value="1"/>
</dbReference>
<dbReference type="SUPFAM" id="SSF51735">
    <property type="entry name" value="NAD(P)-binding Rossmann-fold domains"/>
    <property type="match status" value="1"/>
</dbReference>
<protein>
    <submittedName>
        <fullName evidence="4">SDR family oxidoreductase</fullName>
    </submittedName>
</protein>
<dbReference type="PRINTS" id="PR00080">
    <property type="entry name" value="SDRFAMILY"/>
</dbReference>
<evidence type="ECO:0000313" key="4">
    <source>
        <dbReference type="EMBL" id="RHK06567.1"/>
    </source>
</evidence>
<organism evidence="4 5">
    <name type="scientific">Enterococcus casseliflavus</name>
    <name type="common">Enterococcus flavescens</name>
    <dbReference type="NCBI Taxonomy" id="37734"/>
    <lineage>
        <taxon>Bacteria</taxon>
        <taxon>Bacillati</taxon>
        <taxon>Bacillota</taxon>
        <taxon>Bacilli</taxon>
        <taxon>Lactobacillales</taxon>
        <taxon>Enterococcaceae</taxon>
        <taxon>Enterococcus</taxon>
    </lineage>
</organism>
<sequence length="256" mass="27385">MNDFKNKRVIVTGAASGIGKAVAEQFLAQGALVGLIDRNEEELQEFLADYDAQAHYRAVDVTEAEKLQEAMSGLVEELGGLDVLHVNAGINGTWTPIEELTVAEWDQTINTNLRSTFITVKAAIPFMKANGGSIVITSSVNGNRIFSNFGATAYSTSKAGQVAFTKMAALELSGYNIRVNAICPGAIATNIDASTEIEEEVARVEIPVKYPERSRPLKQETGVPEQVANLVLFLSSEAAGNISGTEVYIDGAESLL</sequence>
<evidence type="ECO:0000313" key="3">
    <source>
        <dbReference type="EMBL" id="QGN30136.1"/>
    </source>
</evidence>
<evidence type="ECO:0000256" key="1">
    <source>
        <dbReference type="ARBA" id="ARBA00006484"/>
    </source>
</evidence>
<keyword evidence="2" id="KW-0560">Oxidoreductase</keyword>
<dbReference type="EMBL" id="QRMZ01000009">
    <property type="protein sequence ID" value="RHK06567.1"/>
    <property type="molecule type" value="Genomic_DNA"/>
</dbReference>
<dbReference type="Proteomes" id="UP000422837">
    <property type="component" value="Chromosome"/>
</dbReference>
<dbReference type="GO" id="GO:0016491">
    <property type="term" value="F:oxidoreductase activity"/>
    <property type="evidence" value="ECO:0007669"/>
    <property type="project" value="UniProtKB-KW"/>
</dbReference>
<dbReference type="InterPro" id="IPR036291">
    <property type="entry name" value="NAD(P)-bd_dom_sf"/>
</dbReference>
<dbReference type="EMBL" id="CP046123">
    <property type="protein sequence ID" value="QGN30136.1"/>
    <property type="molecule type" value="Genomic_DNA"/>
</dbReference>
<evidence type="ECO:0000256" key="2">
    <source>
        <dbReference type="ARBA" id="ARBA00023002"/>
    </source>
</evidence>
<reference evidence="3 6" key="2">
    <citation type="submission" date="2019-11" db="EMBL/GenBank/DDBJ databases">
        <title>Detection and genome characteristic of a blood enterococcus casselifavus isolate from Zhengzhou,china.</title>
        <authorList>
            <person name="Wen P."/>
        </authorList>
    </citation>
    <scope>NUCLEOTIDE SEQUENCE [LARGE SCALE GENOMIC DNA]</scope>
    <source>
        <strain evidence="3 6">EC291</strain>
    </source>
</reference>
<accession>A0A415ETE3</accession>
<dbReference type="Pfam" id="PF13561">
    <property type="entry name" value="adh_short_C2"/>
    <property type="match status" value="1"/>
</dbReference>
<dbReference type="FunFam" id="3.40.50.720:FF:000084">
    <property type="entry name" value="Short-chain dehydrogenase reductase"/>
    <property type="match status" value="1"/>
</dbReference>